<keyword evidence="1" id="KW-1185">Reference proteome</keyword>
<evidence type="ECO:0000313" key="2">
    <source>
        <dbReference type="WBParaSite" id="MBELARI_LOCUS19756"/>
    </source>
</evidence>
<organism evidence="1 2">
    <name type="scientific">Mesorhabditis belari</name>
    <dbReference type="NCBI Taxonomy" id="2138241"/>
    <lineage>
        <taxon>Eukaryota</taxon>
        <taxon>Metazoa</taxon>
        <taxon>Ecdysozoa</taxon>
        <taxon>Nematoda</taxon>
        <taxon>Chromadorea</taxon>
        <taxon>Rhabditida</taxon>
        <taxon>Rhabditina</taxon>
        <taxon>Rhabditomorpha</taxon>
        <taxon>Rhabditoidea</taxon>
        <taxon>Rhabditidae</taxon>
        <taxon>Mesorhabditinae</taxon>
        <taxon>Mesorhabditis</taxon>
    </lineage>
</organism>
<dbReference type="Proteomes" id="UP000887575">
    <property type="component" value="Unassembled WGS sequence"/>
</dbReference>
<reference evidence="2" key="1">
    <citation type="submission" date="2024-02" db="UniProtKB">
        <authorList>
            <consortium name="WormBaseParasite"/>
        </authorList>
    </citation>
    <scope>IDENTIFICATION</scope>
</reference>
<accession>A0AAF3F081</accession>
<sequence>MLASQYAIPVHNLVAYVLIYITSRKQRSESIASSSKCSDRGLLIQAIIESCLLEAMRIIDMIPQPADDPIGMSPVSMLINVEDNLIR</sequence>
<name>A0AAF3F081_9BILA</name>
<dbReference type="AlphaFoldDB" id="A0AAF3F081"/>
<proteinExistence type="predicted"/>
<protein>
    <submittedName>
        <fullName evidence="2">Uncharacterized protein</fullName>
    </submittedName>
</protein>
<dbReference type="WBParaSite" id="MBELARI_LOCUS19756">
    <property type="protein sequence ID" value="MBELARI_LOCUS19756"/>
    <property type="gene ID" value="MBELARI_LOCUS19756"/>
</dbReference>
<evidence type="ECO:0000313" key="1">
    <source>
        <dbReference type="Proteomes" id="UP000887575"/>
    </source>
</evidence>